<gene>
    <name evidence="2" type="primary">cnbB</name>
</gene>
<dbReference type="EMBL" id="HQ704874">
    <property type="protein sequence ID" value="AEI74583.1"/>
    <property type="molecule type" value="Genomic_DNA"/>
</dbReference>
<evidence type="ECO:0000256" key="1">
    <source>
        <dbReference type="SAM" id="Phobius"/>
    </source>
</evidence>
<sequence>MPAQPNVAYFTHRLLQAGFVLFLLGLLTGIVIPAAQLPRMALSSHLQGVMNGSFLIALGLCWKHLVLPSWAERMAFLSAITGTYANWAATLLSAFTGAAPMMPIAGGGSVGTPFHEMLVSGLLLFLILAMILTCVLVLWGLHRRSGVPAP</sequence>
<proteinExistence type="predicted"/>
<keyword evidence="1" id="KW-0472">Membrane</keyword>
<name>F8T0T5_9BURK</name>
<feature type="transmembrane region" description="Helical" evidence="1">
    <location>
        <begin position="74"/>
        <end position="98"/>
    </location>
</feature>
<feature type="transmembrane region" description="Helical" evidence="1">
    <location>
        <begin position="14"/>
        <end position="35"/>
    </location>
</feature>
<keyword evidence="1" id="KW-1133">Transmembrane helix</keyword>
<evidence type="ECO:0000313" key="2">
    <source>
        <dbReference type="EMBL" id="AEI74583.1"/>
    </source>
</evidence>
<organism evidence="2">
    <name type="scientific">Cupriavidus sp. D4</name>
    <dbReference type="NCBI Taxonomy" id="1041106"/>
    <lineage>
        <taxon>Bacteria</taxon>
        <taxon>Pseudomonadati</taxon>
        <taxon>Pseudomonadota</taxon>
        <taxon>Betaproteobacteria</taxon>
        <taxon>Burkholderiales</taxon>
        <taxon>Burkholderiaceae</taxon>
        <taxon>Cupriavidus</taxon>
    </lineage>
</organism>
<feature type="transmembrane region" description="Helical" evidence="1">
    <location>
        <begin position="118"/>
        <end position="141"/>
    </location>
</feature>
<accession>F8T0T5</accession>
<protein>
    <submittedName>
        <fullName evidence="2">p-hydroxylaminochlorobenzenemutase</fullName>
    </submittedName>
</protein>
<reference evidence="2" key="1">
    <citation type="submission" date="2010-12" db="EMBL/GenBank/DDBJ databases">
        <authorList>
            <person name="Wu Z."/>
            <person name="Hong Q."/>
            <person name="Li S."/>
        </authorList>
    </citation>
    <scope>NUCLEOTIDE SEQUENCE</scope>
    <source>
        <strain evidence="2">D4</strain>
    </source>
</reference>
<keyword evidence="1" id="KW-0812">Transmembrane</keyword>
<feature type="transmembrane region" description="Helical" evidence="1">
    <location>
        <begin position="41"/>
        <end position="62"/>
    </location>
</feature>
<dbReference type="AlphaFoldDB" id="F8T0T5"/>